<dbReference type="Proteomes" id="UP000316621">
    <property type="component" value="Chromosome 3"/>
</dbReference>
<keyword evidence="3 7" id="KW-0812">Transmembrane</keyword>
<dbReference type="Gramene" id="RZC56225">
    <property type="protein sequence ID" value="RZC56225"/>
    <property type="gene ID" value="C5167_015075"/>
</dbReference>
<organism evidence="10 11">
    <name type="scientific">Papaver somniferum</name>
    <name type="common">Opium poppy</name>
    <dbReference type="NCBI Taxonomy" id="3469"/>
    <lineage>
        <taxon>Eukaryota</taxon>
        <taxon>Viridiplantae</taxon>
        <taxon>Streptophyta</taxon>
        <taxon>Embryophyta</taxon>
        <taxon>Tracheophyta</taxon>
        <taxon>Spermatophyta</taxon>
        <taxon>Magnoliopsida</taxon>
        <taxon>Ranunculales</taxon>
        <taxon>Papaveraceae</taxon>
        <taxon>Papaveroideae</taxon>
        <taxon>Papaver</taxon>
    </lineage>
</organism>
<dbReference type="GO" id="GO:0016413">
    <property type="term" value="F:O-acetyltransferase activity"/>
    <property type="evidence" value="ECO:0007669"/>
    <property type="project" value="InterPro"/>
</dbReference>
<keyword evidence="11" id="KW-1185">Reference proteome</keyword>
<dbReference type="InterPro" id="IPR025846">
    <property type="entry name" value="TBL_N"/>
</dbReference>
<feature type="domain" description="Trichome birefringence-like N-terminal" evidence="9">
    <location>
        <begin position="160"/>
        <end position="212"/>
    </location>
</feature>
<name>A0A4Y7J9D2_PAPSO</name>
<reference evidence="10 11" key="1">
    <citation type="journal article" date="2018" name="Science">
        <title>The opium poppy genome and morphinan production.</title>
        <authorList>
            <person name="Guo L."/>
            <person name="Winzer T."/>
            <person name="Yang X."/>
            <person name="Li Y."/>
            <person name="Ning Z."/>
            <person name="He Z."/>
            <person name="Teodor R."/>
            <person name="Lu Y."/>
            <person name="Bowser T.A."/>
            <person name="Graham I.A."/>
            <person name="Ye K."/>
        </authorList>
    </citation>
    <scope>NUCLEOTIDE SEQUENCE [LARGE SCALE GENOMIC DNA]</scope>
    <source>
        <strain evidence="11">cv. HN1</strain>
        <tissue evidence="10">Leaves</tissue>
    </source>
</reference>
<evidence type="ECO:0000256" key="7">
    <source>
        <dbReference type="SAM" id="Phobius"/>
    </source>
</evidence>
<dbReference type="InterPro" id="IPR029962">
    <property type="entry name" value="TBL"/>
</dbReference>
<evidence type="ECO:0000256" key="2">
    <source>
        <dbReference type="ARBA" id="ARBA00007727"/>
    </source>
</evidence>
<evidence type="ECO:0000259" key="8">
    <source>
        <dbReference type="Pfam" id="PF13839"/>
    </source>
</evidence>
<sequence length="504" mass="58031">MEKQRSFSFKSRSKFLVFFFIVSSSVLFFSFLSIWVFQVSPLNHQLKFQSFSSLSHTFVIKPHNSTDNVIRNGSLSKPQYNKSDHSSSIQVQVLVKGVDDEKKKIKEKIKVKESEIVLGNKNAANFTSPDIISKVTEKVDILIVNENNTNIEVEKRDNSKCDILNGTWVFDESYPLYKSDSCPFIDEGFSCEANGRLNTNYMKWRWQPHECNIPRFDAVKMLELIRGKRLVFVGDSINRNQWESMLCLLKSAITDPKRVFETHGRRITKEKGNYSFKFLDYKCTVEYYVSHFLVHEGKGRVGSKRVQTLKIDTLDRGSSRWKGADILVFNSAHWWSHAKTKSGVNYYQERNQVYPHLDVPTAFKRALTTWASWVDKYVIPGKTQVFFRSSAPTHFRGGAWNAGGHCKEVNQPLNYSSNIFDPEKSLITEEVIKQMKTPVTILNVTSLSEFRIDGHPSIYGKKPGKASRSHVEDCSHWCLPGVPDTWNELLYYYLQSNKKVSSTV</sequence>
<dbReference type="Pfam" id="PF14416">
    <property type="entry name" value="PMR5N"/>
    <property type="match status" value="1"/>
</dbReference>
<evidence type="ECO:0000256" key="6">
    <source>
        <dbReference type="ARBA" id="ARBA00023136"/>
    </source>
</evidence>
<dbReference type="OMA" id="TAHWWNH"/>
<dbReference type="GO" id="GO:0016020">
    <property type="term" value="C:membrane"/>
    <property type="evidence" value="ECO:0007669"/>
    <property type="project" value="UniProtKB-SubCell"/>
</dbReference>
<protein>
    <submittedName>
        <fullName evidence="10">Uncharacterized protein</fullName>
    </submittedName>
</protein>
<proteinExistence type="inferred from homology"/>
<dbReference type="Pfam" id="PF13839">
    <property type="entry name" value="PC-Esterase"/>
    <property type="match status" value="1"/>
</dbReference>
<evidence type="ECO:0000259" key="9">
    <source>
        <dbReference type="Pfam" id="PF14416"/>
    </source>
</evidence>
<evidence type="ECO:0000313" key="11">
    <source>
        <dbReference type="Proteomes" id="UP000316621"/>
    </source>
</evidence>
<dbReference type="STRING" id="3469.A0A4Y7J9D2"/>
<dbReference type="PANTHER" id="PTHR32285:SF19">
    <property type="entry name" value="PROTEIN TRICHOME BIREFRINGENCE-LIKE 6"/>
    <property type="match status" value="1"/>
</dbReference>
<accession>A0A4Y7J9D2</accession>
<keyword evidence="4" id="KW-0735">Signal-anchor</keyword>
<dbReference type="PANTHER" id="PTHR32285">
    <property type="entry name" value="PROTEIN TRICHOME BIREFRINGENCE-LIKE 9-RELATED"/>
    <property type="match status" value="1"/>
</dbReference>
<keyword evidence="5 7" id="KW-1133">Transmembrane helix</keyword>
<gene>
    <name evidence="10" type="ORF">C5167_015075</name>
</gene>
<dbReference type="GO" id="GO:0005794">
    <property type="term" value="C:Golgi apparatus"/>
    <property type="evidence" value="ECO:0007669"/>
    <property type="project" value="TreeGrafter"/>
</dbReference>
<keyword evidence="6 7" id="KW-0472">Membrane</keyword>
<dbReference type="EMBL" id="CM010717">
    <property type="protein sequence ID" value="RZC56225.1"/>
    <property type="molecule type" value="Genomic_DNA"/>
</dbReference>
<comment type="subcellular location">
    <subcellularLocation>
        <location evidence="1">Membrane</location>
        <topology evidence="1">Single-pass membrane protein</topology>
    </subcellularLocation>
</comment>
<evidence type="ECO:0000256" key="5">
    <source>
        <dbReference type="ARBA" id="ARBA00022989"/>
    </source>
</evidence>
<feature type="domain" description="Trichome birefringence-like C-terminal" evidence="8">
    <location>
        <begin position="213"/>
        <end position="492"/>
    </location>
</feature>
<dbReference type="AlphaFoldDB" id="A0A4Y7J9D2"/>
<feature type="transmembrane region" description="Helical" evidence="7">
    <location>
        <begin position="15"/>
        <end position="37"/>
    </location>
</feature>
<evidence type="ECO:0000256" key="4">
    <source>
        <dbReference type="ARBA" id="ARBA00022968"/>
    </source>
</evidence>
<evidence type="ECO:0000256" key="3">
    <source>
        <dbReference type="ARBA" id="ARBA00022692"/>
    </source>
</evidence>
<evidence type="ECO:0000313" key="10">
    <source>
        <dbReference type="EMBL" id="RZC56225.1"/>
    </source>
</evidence>
<evidence type="ECO:0000256" key="1">
    <source>
        <dbReference type="ARBA" id="ARBA00004167"/>
    </source>
</evidence>
<comment type="similarity">
    <text evidence="2">Belongs to the PC-esterase family. TBL subfamily.</text>
</comment>
<dbReference type="InterPro" id="IPR026057">
    <property type="entry name" value="TBL_C"/>
</dbReference>